<proteinExistence type="predicted"/>
<dbReference type="InterPro" id="IPR050490">
    <property type="entry name" value="Bact_solute-bd_prot1"/>
</dbReference>
<protein>
    <submittedName>
        <fullName evidence="1">Sugar ABC transporter substrate-binding protein</fullName>
    </submittedName>
</protein>
<dbReference type="PANTHER" id="PTHR43649:SF12">
    <property type="entry name" value="DIACETYLCHITOBIOSE BINDING PROTEIN DASA"/>
    <property type="match status" value="1"/>
</dbReference>
<dbReference type="AlphaFoldDB" id="A0A179T7L6"/>
<organism evidence="1 2">
    <name type="scientific">Metabacillus litoralis</name>
    <dbReference type="NCBI Taxonomy" id="152268"/>
    <lineage>
        <taxon>Bacteria</taxon>
        <taxon>Bacillati</taxon>
        <taxon>Bacillota</taxon>
        <taxon>Bacilli</taxon>
        <taxon>Bacillales</taxon>
        <taxon>Bacillaceae</taxon>
        <taxon>Metabacillus</taxon>
    </lineage>
</organism>
<dbReference type="Gene3D" id="3.40.190.10">
    <property type="entry name" value="Periplasmic binding protein-like II"/>
    <property type="match status" value="2"/>
</dbReference>
<accession>A0A179T7L6</accession>
<dbReference type="PANTHER" id="PTHR43649">
    <property type="entry name" value="ARABINOSE-BINDING PROTEIN-RELATED"/>
    <property type="match status" value="1"/>
</dbReference>
<reference evidence="2" key="1">
    <citation type="submission" date="2016-04" db="EMBL/GenBank/DDBJ databases">
        <authorList>
            <person name="Lyu Z."/>
            <person name="Lyu W."/>
        </authorList>
    </citation>
    <scope>NUCLEOTIDE SEQUENCE [LARGE SCALE GENOMIC DNA]</scope>
    <source>
        <strain evidence="2">C44</strain>
    </source>
</reference>
<dbReference type="OrthoDB" id="9787283at2"/>
<keyword evidence="2" id="KW-1185">Reference proteome</keyword>
<sequence>MLKKKLGLLLNVTLAASLIVGCSKDSSSSESKEDGTYKIATVRWSDWGDDFLKGFVEETEKEAGISIDWDIYLNSEWADKKSILMAGGDLPDAFWGSLALGDSDIAKNSGVFIPLEDLIEENMPNLKAAFDADPTLRAMVTSPDGHIYSLPKKLPLRPIAGNSLYINQKWLDNLGLSMPQTYEEFYNVLKAFKEEDANGNGDPNDEIAYQGDVMGFILPFGLPKGSYSTSMTVKDGKPIYIPTEDAYKDGIEWMHKAYTEGLIDQELFTQDTSMAEAKRKSEEGSLVGVSSGWTPDATFGPNAGEYAQIPALEGPNGERYVMTDAPVYSRNEFMITTKAENPAELLKWVDEFYTEDASIQTFYGSFGVGVEKGEDGTYKVLDAPEGESADIFAWINSFRDFGPKYVGEGFNEKVTLPTNGGDGLKLELDKQINKYAKEQYPNVVYTTEEMNRLSTLSTDIDSYVNSMQSKWVVEGGATKEWDSYISQLKQMGMDEYLDIQNKAFDRYQKSLVESK</sequence>
<dbReference type="STRING" id="152268.A6K24_01635"/>
<dbReference type="SUPFAM" id="SSF53850">
    <property type="entry name" value="Periplasmic binding protein-like II"/>
    <property type="match status" value="1"/>
</dbReference>
<dbReference type="EMBL" id="LWSG01000001">
    <property type="protein sequence ID" value="OAS89278.1"/>
    <property type="molecule type" value="Genomic_DNA"/>
</dbReference>
<name>A0A179T7L6_9BACI</name>
<dbReference type="RefSeq" id="WP_066324690.1">
    <property type="nucleotide sequence ID" value="NZ_LWSG01000001.1"/>
</dbReference>
<gene>
    <name evidence="1" type="ORF">A6K24_01635</name>
</gene>
<evidence type="ECO:0000313" key="2">
    <source>
        <dbReference type="Proteomes" id="UP000078534"/>
    </source>
</evidence>
<dbReference type="Proteomes" id="UP000078534">
    <property type="component" value="Unassembled WGS sequence"/>
</dbReference>
<dbReference type="PROSITE" id="PS51257">
    <property type="entry name" value="PROKAR_LIPOPROTEIN"/>
    <property type="match status" value="1"/>
</dbReference>
<evidence type="ECO:0000313" key="1">
    <source>
        <dbReference type="EMBL" id="OAS89278.1"/>
    </source>
</evidence>
<comment type="caution">
    <text evidence="1">The sequence shown here is derived from an EMBL/GenBank/DDBJ whole genome shotgun (WGS) entry which is preliminary data.</text>
</comment>